<dbReference type="EMBL" id="JASPKY010000318">
    <property type="protein sequence ID" value="KAK9709044.1"/>
    <property type="molecule type" value="Genomic_DNA"/>
</dbReference>
<name>A0AAW1JWL6_POPJA</name>
<evidence type="ECO:0000313" key="2">
    <source>
        <dbReference type="Proteomes" id="UP001458880"/>
    </source>
</evidence>
<reference evidence="1 2" key="1">
    <citation type="journal article" date="2024" name="BMC Genomics">
        <title>De novo assembly and annotation of Popillia japonica's genome with initial clues to its potential as an invasive pest.</title>
        <authorList>
            <person name="Cucini C."/>
            <person name="Boschi S."/>
            <person name="Funari R."/>
            <person name="Cardaioli E."/>
            <person name="Iannotti N."/>
            <person name="Marturano G."/>
            <person name="Paoli F."/>
            <person name="Bruttini M."/>
            <person name="Carapelli A."/>
            <person name="Frati F."/>
            <person name="Nardi F."/>
        </authorList>
    </citation>
    <scope>NUCLEOTIDE SEQUENCE [LARGE SCALE GENOMIC DNA]</scope>
    <source>
        <strain evidence="1">DMR45628</strain>
    </source>
</reference>
<dbReference type="Proteomes" id="UP001458880">
    <property type="component" value="Unassembled WGS sequence"/>
</dbReference>
<gene>
    <name evidence="1" type="ORF">QE152_g26847</name>
</gene>
<protein>
    <submittedName>
        <fullName evidence="1">Uncharacterized protein</fullName>
    </submittedName>
</protein>
<keyword evidence="2" id="KW-1185">Reference proteome</keyword>
<comment type="caution">
    <text evidence="1">The sequence shown here is derived from an EMBL/GenBank/DDBJ whole genome shotgun (WGS) entry which is preliminary data.</text>
</comment>
<proteinExistence type="predicted"/>
<sequence length="78" mass="8945">MVEKKIALAKHQYGFRSDRLWDRLRRCSKTKEGTQEISWGQDVVTNLALNVTNLALNVTDDGKNNHISFINENIGEDQ</sequence>
<accession>A0AAW1JWL6</accession>
<organism evidence="1 2">
    <name type="scientific">Popillia japonica</name>
    <name type="common">Japanese beetle</name>
    <dbReference type="NCBI Taxonomy" id="7064"/>
    <lineage>
        <taxon>Eukaryota</taxon>
        <taxon>Metazoa</taxon>
        <taxon>Ecdysozoa</taxon>
        <taxon>Arthropoda</taxon>
        <taxon>Hexapoda</taxon>
        <taxon>Insecta</taxon>
        <taxon>Pterygota</taxon>
        <taxon>Neoptera</taxon>
        <taxon>Endopterygota</taxon>
        <taxon>Coleoptera</taxon>
        <taxon>Polyphaga</taxon>
        <taxon>Scarabaeiformia</taxon>
        <taxon>Scarabaeidae</taxon>
        <taxon>Rutelinae</taxon>
        <taxon>Popillia</taxon>
    </lineage>
</organism>
<evidence type="ECO:0000313" key="1">
    <source>
        <dbReference type="EMBL" id="KAK9709044.1"/>
    </source>
</evidence>
<dbReference type="AlphaFoldDB" id="A0AAW1JWL6"/>